<dbReference type="EMBL" id="JBFOLK010000007">
    <property type="protein sequence ID" value="KAL2498224.1"/>
    <property type="molecule type" value="Genomic_DNA"/>
</dbReference>
<name>A0ABD1SDG1_9LAMI</name>
<keyword evidence="3" id="KW-1185">Reference proteome</keyword>
<evidence type="ECO:0000313" key="2">
    <source>
        <dbReference type="EMBL" id="KAL2498224.1"/>
    </source>
</evidence>
<feature type="compositionally biased region" description="Low complexity" evidence="1">
    <location>
        <begin position="24"/>
        <end position="34"/>
    </location>
</feature>
<protein>
    <submittedName>
        <fullName evidence="2">Uncharacterized protein</fullName>
    </submittedName>
</protein>
<evidence type="ECO:0000256" key="1">
    <source>
        <dbReference type="SAM" id="MobiDB-lite"/>
    </source>
</evidence>
<comment type="caution">
    <text evidence="2">The sequence shown here is derived from an EMBL/GenBank/DDBJ whole genome shotgun (WGS) entry which is preliminary data.</text>
</comment>
<feature type="region of interest" description="Disordered" evidence="1">
    <location>
        <begin position="1"/>
        <end position="80"/>
    </location>
</feature>
<accession>A0ABD1SDG1</accession>
<reference evidence="3" key="1">
    <citation type="submission" date="2024-07" db="EMBL/GenBank/DDBJ databases">
        <title>Two chromosome-level genome assemblies of Korean endemic species Abeliophyllum distichum and Forsythia ovata (Oleaceae).</title>
        <authorList>
            <person name="Jang H."/>
        </authorList>
    </citation>
    <scope>NUCLEOTIDE SEQUENCE [LARGE SCALE GENOMIC DNA]</scope>
</reference>
<feature type="compositionally biased region" description="Basic and acidic residues" evidence="1">
    <location>
        <begin position="67"/>
        <end position="80"/>
    </location>
</feature>
<gene>
    <name evidence="2" type="ORF">Adt_23774</name>
</gene>
<organism evidence="2 3">
    <name type="scientific">Abeliophyllum distichum</name>
    <dbReference type="NCBI Taxonomy" id="126358"/>
    <lineage>
        <taxon>Eukaryota</taxon>
        <taxon>Viridiplantae</taxon>
        <taxon>Streptophyta</taxon>
        <taxon>Embryophyta</taxon>
        <taxon>Tracheophyta</taxon>
        <taxon>Spermatophyta</taxon>
        <taxon>Magnoliopsida</taxon>
        <taxon>eudicotyledons</taxon>
        <taxon>Gunneridae</taxon>
        <taxon>Pentapetalae</taxon>
        <taxon>asterids</taxon>
        <taxon>lamiids</taxon>
        <taxon>Lamiales</taxon>
        <taxon>Oleaceae</taxon>
        <taxon>Forsythieae</taxon>
        <taxon>Abeliophyllum</taxon>
    </lineage>
</organism>
<dbReference type="Proteomes" id="UP001604336">
    <property type="component" value="Unassembled WGS sequence"/>
</dbReference>
<sequence length="159" mass="17200">MSSRNDDSQNQSDAWTNPSIRGESPSSASSSSSSEVVEKVNQAPSTARPSTPSTSGREACPTAPSKETAEKGGPDARVPKMRKLLDKKDTPVAKALDEELKRSATEASMARSRIVEGELEDMQLSYDIFASVILRALGLEERADDPPERFVAIYKPAMQ</sequence>
<proteinExistence type="predicted"/>
<dbReference type="AlphaFoldDB" id="A0ABD1SDG1"/>
<evidence type="ECO:0000313" key="3">
    <source>
        <dbReference type="Proteomes" id="UP001604336"/>
    </source>
</evidence>
<feature type="compositionally biased region" description="Low complexity" evidence="1">
    <location>
        <begin position="43"/>
        <end position="55"/>
    </location>
</feature>